<dbReference type="InterPro" id="IPR055414">
    <property type="entry name" value="LRR_R13L4/SHOC2-like"/>
</dbReference>
<dbReference type="InterPro" id="IPR044974">
    <property type="entry name" value="Disease_R_plants"/>
</dbReference>
<comment type="caution">
    <text evidence="8">The sequence shown here is derived from an EMBL/GenBank/DDBJ whole genome shotgun (WGS) entry which is preliminary data.</text>
</comment>
<gene>
    <name evidence="8" type="ORF">MERR_LOCUS34644</name>
</gene>
<dbReference type="Pfam" id="PF23598">
    <property type="entry name" value="LRR_14"/>
    <property type="match status" value="1"/>
</dbReference>
<proteinExistence type="predicted"/>
<evidence type="ECO:0008006" key="10">
    <source>
        <dbReference type="Google" id="ProtNLM"/>
    </source>
</evidence>
<reference evidence="8" key="1">
    <citation type="submission" date="2020-01" db="EMBL/GenBank/DDBJ databases">
        <authorList>
            <person name="Mishra B."/>
        </authorList>
    </citation>
    <scope>NUCLEOTIDE SEQUENCE [LARGE SCALE GENOMIC DNA]</scope>
</reference>
<dbReference type="CDD" id="cd14798">
    <property type="entry name" value="RX-CC_like"/>
    <property type="match status" value="1"/>
</dbReference>
<protein>
    <recommendedName>
        <fullName evidence="10">NB-ARC domain-containing protein</fullName>
    </recommendedName>
</protein>
<dbReference type="Proteomes" id="UP000467841">
    <property type="component" value="Unassembled WGS sequence"/>
</dbReference>
<dbReference type="Gene3D" id="1.20.5.4130">
    <property type="match status" value="1"/>
</dbReference>
<dbReference type="PANTHER" id="PTHR23155">
    <property type="entry name" value="DISEASE RESISTANCE PROTEIN RP"/>
    <property type="match status" value="1"/>
</dbReference>
<dbReference type="FunFam" id="1.10.8.430:FF:000003">
    <property type="entry name" value="Probable disease resistance protein At5g66910"/>
    <property type="match status" value="1"/>
</dbReference>
<accession>A0A6D2K2C9</accession>
<feature type="domain" description="Disease resistance N-terminal" evidence="5">
    <location>
        <begin position="6"/>
        <end position="89"/>
    </location>
</feature>
<dbReference type="Gene3D" id="1.10.8.430">
    <property type="entry name" value="Helical domain of apoptotic protease-activating factors"/>
    <property type="match status" value="1"/>
</dbReference>
<keyword evidence="2" id="KW-0547">Nucleotide-binding</keyword>
<dbReference type="Gene3D" id="1.10.10.10">
    <property type="entry name" value="Winged helix-like DNA-binding domain superfamily/Winged helix DNA-binding domain"/>
    <property type="match status" value="1"/>
</dbReference>
<dbReference type="InterPro" id="IPR058922">
    <property type="entry name" value="WHD_DRP"/>
</dbReference>
<evidence type="ECO:0000313" key="8">
    <source>
        <dbReference type="EMBL" id="CAA7047409.1"/>
    </source>
</evidence>
<evidence type="ECO:0000259" key="7">
    <source>
        <dbReference type="Pfam" id="PF23598"/>
    </source>
</evidence>
<feature type="domain" description="Disease resistance protein winged helix" evidence="6">
    <location>
        <begin position="389"/>
        <end position="460"/>
    </location>
</feature>
<evidence type="ECO:0000259" key="6">
    <source>
        <dbReference type="Pfam" id="PF23559"/>
    </source>
</evidence>
<dbReference type="AlphaFoldDB" id="A0A6D2K2C9"/>
<dbReference type="Pfam" id="PF00931">
    <property type="entry name" value="NB-ARC"/>
    <property type="match status" value="1"/>
</dbReference>
<dbReference type="Gene3D" id="3.80.10.10">
    <property type="entry name" value="Ribonuclease Inhibitor"/>
    <property type="match status" value="1"/>
</dbReference>
<dbReference type="PANTHER" id="PTHR23155:SF1185">
    <property type="entry name" value="DISEASE RESISTANCE RPP8-LIKE PROTEIN 3-RELATED"/>
    <property type="match status" value="1"/>
</dbReference>
<keyword evidence="3" id="KW-0611">Plant defense</keyword>
<keyword evidence="9" id="KW-1185">Reference proteome</keyword>
<dbReference type="FunFam" id="1.10.10.10:FF:000322">
    <property type="entry name" value="Probable disease resistance protein At1g63360"/>
    <property type="match status" value="1"/>
</dbReference>
<evidence type="ECO:0000313" key="9">
    <source>
        <dbReference type="Proteomes" id="UP000467841"/>
    </source>
</evidence>
<dbReference type="Pfam" id="PF18052">
    <property type="entry name" value="Rx_N"/>
    <property type="match status" value="1"/>
</dbReference>
<dbReference type="GO" id="GO:0098542">
    <property type="term" value="P:defense response to other organism"/>
    <property type="evidence" value="ECO:0007669"/>
    <property type="project" value="TreeGrafter"/>
</dbReference>
<dbReference type="InterPro" id="IPR036388">
    <property type="entry name" value="WH-like_DNA-bd_sf"/>
</dbReference>
<evidence type="ECO:0000259" key="4">
    <source>
        <dbReference type="Pfam" id="PF00931"/>
    </source>
</evidence>
<keyword evidence="1" id="KW-0677">Repeat</keyword>
<dbReference type="InterPro" id="IPR042197">
    <property type="entry name" value="Apaf_helical"/>
</dbReference>
<dbReference type="GO" id="GO:0043531">
    <property type="term" value="F:ADP binding"/>
    <property type="evidence" value="ECO:0007669"/>
    <property type="project" value="InterPro"/>
</dbReference>
<dbReference type="SUPFAM" id="SSF52540">
    <property type="entry name" value="P-loop containing nucleoside triphosphate hydrolases"/>
    <property type="match status" value="1"/>
</dbReference>
<feature type="domain" description="NB-ARC" evidence="4">
    <location>
        <begin position="168"/>
        <end position="210"/>
    </location>
</feature>
<dbReference type="EMBL" id="CACVBM020001373">
    <property type="protein sequence ID" value="CAA7047409.1"/>
    <property type="molecule type" value="Genomic_DNA"/>
</dbReference>
<dbReference type="InterPro" id="IPR027417">
    <property type="entry name" value="P-loop_NTPase"/>
</dbReference>
<dbReference type="Gene3D" id="3.40.50.300">
    <property type="entry name" value="P-loop containing nucleotide triphosphate hydrolases"/>
    <property type="match status" value="1"/>
</dbReference>
<evidence type="ECO:0000259" key="5">
    <source>
        <dbReference type="Pfam" id="PF18052"/>
    </source>
</evidence>
<dbReference type="PRINTS" id="PR00364">
    <property type="entry name" value="DISEASERSIST"/>
</dbReference>
<dbReference type="OrthoDB" id="646178at2759"/>
<name>A0A6D2K2C9_9BRAS</name>
<dbReference type="InterPro" id="IPR041118">
    <property type="entry name" value="Rx_N"/>
</dbReference>
<dbReference type="InterPro" id="IPR032675">
    <property type="entry name" value="LRR_dom_sf"/>
</dbReference>
<dbReference type="SUPFAM" id="SSF52058">
    <property type="entry name" value="L domain-like"/>
    <property type="match status" value="1"/>
</dbReference>
<dbReference type="InterPro" id="IPR038005">
    <property type="entry name" value="RX-like_CC"/>
</dbReference>
<evidence type="ECO:0000256" key="2">
    <source>
        <dbReference type="ARBA" id="ARBA00022741"/>
    </source>
</evidence>
<evidence type="ECO:0000256" key="3">
    <source>
        <dbReference type="ARBA" id="ARBA00022821"/>
    </source>
</evidence>
<sequence length="815" mass="94322">MAETLLSFGVQKLLDLLVRESDRFKGVDEQLTELKRDINLLRSFLKDADAKKHASALVKNCVEEIKEIVFDAEDVIETFLLKEQLGRTSGIRKRIRRLAFIVVDRRELASIMEGISKRISKVIRDMQSFGVQQMIVDGSGCSHPLQERQREMRHTFPSNCENDLVGFEENVKKLVGYLVEEENVQMVSICGMGGIGKTTLARQVFNHETTIFQELSSGYDEHRVSSMTEDKLQDTLFRLLETSKSLIVLDDMWKEEDWDLIKHVFPPKKDPTCVTFKPECLTSEESWTLFRRTAFPKDKVDEVMEEMGKQMVKHCGGLPLAVKVLGGLLAAQYTLREWNRIYENIKSHIVRGRSSFSDRNISSVYNVLYLSFEELPIYLKQCFLYIAHFPEDYAINIENLSYYWAAEGIRRPRNNNGATIRDDADEYIEELVKRNMVISERNVITSRFETCHLHDMMREVCLLKAEEENFLHIVDTSSVTSDGSSQSLCRSCRLVIHSLDYTIHMERYIKNPKLRSLLVIDQYPGLKWMSSTTLCFTRLQFMRVLDLSRATFEERNLPSSIGKLIHLRYLSLYLGDVTHLPSSMRNLKQLLYLNLDVYGYPIYLPNIFKELRELRYLCLPVGIQDSIKLELENLINLETLVNFSTKHSSLTDLQHMTRLVSLSISVRGGCNLETLPSSLGKLRNLANLVIDGAKMRDSFGHGFEETLCGRRMVFSSGGFPKLQMLDLRGLQEWEEWIVEEGSMPLLHALLIYGCDKLEELPDGLRFITCLEYLVVRPISWEFLTKLRRGGEDYYKVQHICHITLDYEPENFYYST</sequence>
<dbReference type="InterPro" id="IPR002182">
    <property type="entry name" value="NB-ARC"/>
</dbReference>
<feature type="domain" description="Disease resistance R13L4/SHOC-2-like LRR" evidence="7">
    <location>
        <begin position="534"/>
        <end position="720"/>
    </location>
</feature>
<organism evidence="8 9">
    <name type="scientific">Microthlaspi erraticum</name>
    <dbReference type="NCBI Taxonomy" id="1685480"/>
    <lineage>
        <taxon>Eukaryota</taxon>
        <taxon>Viridiplantae</taxon>
        <taxon>Streptophyta</taxon>
        <taxon>Embryophyta</taxon>
        <taxon>Tracheophyta</taxon>
        <taxon>Spermatophyta</taxon>
        <taxon>Magnoliopsida</taxon>
        <taxon>eudicotyledons</taxon>
        <taxon>Gunneridae</taxon>
        <taxon>Pentapetalae</taxon>
        <taxon>rosids</taxon>
        <taxon>malvids</taxon>
        <taxon>Brassicales</taxon>
        <taxon>Brassicaceae</taxon>
        <taxon>Coluteocarpeae</taxon>
        <taxon>Microthlaspi</taxon>
    </lineage>
</organism>
<dbReference type="Pfam" id="PF23559">
    <property type="entry name" value="WHD_DRP"/>
    <property type="match status" value="1"/>
</dbReference>
<evidence type="ECO:0000256" key="1">
    <source>
        <dbReference type="ARBA" id="ARBA00022737"/>
    </source>
</evidence>